<name>A0A319FN21_ASPSB</name>
<sequence>MEGRPPLRSRRGSRITSALSPLIRRPSPDHSHPPWKSFPLFLIAPARLDGWLEAIGGIIWADKAIDQCPSHFLSFLPIVLYHSITDQTHAELSAHHRLLSRLHHPLIHPSVSEHTYSTWPSSQHPFLSTSQVIWILTTDRPSLDPSSLGGDPSGDTGPVN</sequence>
<dbReference type="EMBL" id="KZ826318">
    <property type="protein sequence ID" value="PYI11353.1"/>
    <property type="molecule type" value="Genomic_DNA"/>
</dbReference>
<protein>
    <submittedName>
        <fullName evidence="1">Uncharacterized protein</fullName>
    </submittedName>
</protein>
<accession>A0A319FN21</accession>
<reference evidence="1 2" key="1">
    <citation type="submission" date="2018-02" db="EMBL/GenBank/DDBJ databases">
        <title>The genomes of Aspergillus section Nigri reveals drivers in fungal speciation.</title>
        <authorList>
            <consortium name="DOE Joint Genome Institute"/>
            <person name="Vesth T.C."/>
            <person name="Nybo J."/>
            <person name="Theobald S."/>
            <person name="Brandl J."/>
            <person name="Frisvad J.C."/>
            <person name="Nielsen K.F."/>
            <person name="Lyhne E.K."/>
            <person name="Kogle M.E."/>
            <person name="Kuo A."/>
            <person name="Riley R."/>
            <person name="Clum A."/>
            <person name="Nolan M."/>
            <person name="Lipzen A."/>
            <person name="Salamov A."/>
            <person name="Henrissat B."/>
            <person name="Wiebenga A."/>
            <person name="De vries R.P."/>
            <person name="Grigoriev I.V."/>
            <person name="Mortensen U.H."/>
            <person name="Andersen M.R."/>
            <person name="Baker S.E."/>
        </authorList>
    </citation>
    <scope>NUCLEOTIDE SEQUENCE [LARGE SCALE GENOMIC DNA]</scope>
    <source>
        <strain evidence="1 2">CBS 121057</strain>
    </source>
</reference>
<organism evidence="1 2">
    <name type="scientific">Aspergillus sclerotiicarbonarius (strain CBS 121057 / IBT 28362)</name>
    <dbReference type="NCBI Taxonomy" id="1448318"/>
    <lineage>
        <taxon>Eukaryota</taxon>
        <taxon>Fungi</taxon>
        <taxon>Dikarya</taxon>
        <taxon>Ascomycota</taxon>
        <taxon>Pezizomycotina</taxon>
        <taxon>Eurotiomycetes</taxon>
        <taxon>Eurotiomycetidae</taxon>
        <taxon>Eurotiales</taxon>
        <taxon>Aspergillaceae</taxon>
        <taxon>Aspergillus</taxon>
        <taxon>Aspergillus subgen. Circumdati</taxon>
    </lineage>
</organism>
<dbReference type="Proteomes" id="UP000248423">
    <property type="component" value="Unassembled WGS sequence"/>
</dbReference>
<gene>
    <name evidence="1" type="ORF">BO78DRAFT_132579</name>
</gene>
<dbReference type="VEuPathDB" id="FungiDB:BO78DRAFT_132579"/>
<keyword evidence="2" id="KW-1185">Reference proteome</keyword>
<proteinExistence type="predicted"/>
<evidence type="ECO:0000313" key="2">
    <source>
        <dbReference type="Proteomes" id="UP000248423"/>
    </source>
</evidence>
<dbReference type="AlphaFoldDB" id="A0A319FN21"/>
<evidence type="ECO:0000313" key="1">
    <source>
        <dbReference type="EMBL" id="PYI11353.1"/>
    </source>
</evidence>